<comment type="caution">
    <text evidence="1">The sequence shown here is derived from an EMBL/GenBank/DDBJ whole genome shotgun (WGS) entry which is preliminary data.</text>
</comment>
<keyword evidence="2" id="KW-1185">Reference proteome</keyword>
<protein>
    <submittedName>
        <fullName evidence="1">Uncharacterized protein</fullName>
    </submittedName>
</protein>
<evidence type="ECO:0000313" key="1">
    <source>
        <dbReference type="EMBL" id="CAE8597341.1"/>
    </source>
</evidence>
<dbReference type="EMBL" id="CAJNNV010009382">
    <property type="protein sequence ID" value="CAE8597341.1"/>
    <property type="molecule type" value="Genomic_DNA"/>
</dbReference>
<reference evidence="1" key="1">
    <citation type="submission" date="2021-02" db="EMBL/GenBank/DDBJ databases">
        <authorList>
            <person name="Dougan E. K."/>
            <person name="Rhodes N."/>
            <person name="Thang M."/>
            <person name="Chan C."/>
        </authorList>
    </citation>
    <scope>NUCLEOTIDE SEQUENCE</scope>
</reference>
<dbReference type="OrthoDB" id="447110at2759"/>
<gene>
    <name evidence="1" type="ORF">PGLA1383_LOCUS15787</name>
</gene>
<dbReference type="Proteomes" id="UP000654075">
    <property type="component" value="Unassembled WGS sequence"/>
</dbReference>
<dbReference type="AlphaFoldDB" id="A0A813EFN3"/>
<evidence type="ECO:0000313" key="2">
    <source>
        <dbReference type="Proteomes" id="UP000654075"/>
    </source>
</evidence>
<proteinExistence type="predicted"/>
<name>A0A813EFN3_POLGL</name>
<accession>A0A813EFN3</accession>
<organism evidence="1 2">
    <name type="scientific">Polarella glacialis</name>
    <name type="common">Dinoflagellate</name>
    <dbReference type="NCBI Taxonomy" id="89957"/>
    <lineage>
        <taxon>Eukaryota</taxon>
        <taxon>Sar</taxon>
        <taxon>Alveolata</taxon>
        <taxon>Dinophyceae</taxon>
        <taxon>Suessiales</taxon>
        <taxon>Suessiaceae</taxon>
        <taxon>Polarella</taxon>
    </lineage>
</organism>
<sequence>MASSLLALAARGLGRRVGAGLNQTVQRLALAAAPPPPSGSGSVNLRRSLAERLGAAWRAASEQNSPWPPLAIKFASSSSSPGGAPSGPQQRVAAAVAAGMASRGAAMKAGVAAASQAAASAAEAAGELFGWSVLNKQKRMFRGVHTTLNPSLWRWYHRHGYWATRRKNIDFGTKRPHRYHQVVGDGKKGDKYARRFCQWWMDKSYYKPMKNYCRF</sequence>